<dbReference type="PRINTS" id="PR00469">
    <property type="entry name" value="PNDRDTASEII"/>
</dbReference>
<dbReference type="Proteomes" id="UP000267654">
    <property type="component" value="Unassembled WGS sequence"/>
</dbReference>
<dbReference type="GO" id="GO:0016491">
    <property type="term" value="F:oxidoreductase activity"/>
    <property type="evidence" value="ECO:0007669"/>
    <property type="project" value="InterPro"/>
</dbReference>
<dbReference type="EMBL" id="QMQB01000033">
    <property type="protein sequence ID" value="RLE14537.1"/>
    <property type="molecule type" value="Genomic_DNA"/>
</dbReference>
<evidence type="ECO:0000259" key="4">
    <source>
        <dbReference type="PROSITE" id="PS51379"/>
    </source>
</evidence>
<keyword evidence="3" id="KW-0411">Iron-sulfur</keyword>
<dbReference type="Gene3D" id="1.10.1060.10">
    <property type="entry name" value="Alpha-helical ferredoxin"/>
    <property type="match status" value="1"/>
</dbReference>
<keyword evidence="2" id="KW-0408">Iron</keyword>
<evidence type="ECO:0000256" key="2">
    <source>
        <dbReference type="ARBA" id="ARBA00023004"/>
    </source>
</evidence>
<organism evidence="5 6">
    <name type="scientific">Aerophobetes bacterium</name>
    <dbReference type="NCBI Taxonomy" id="2030807"/>
    <lineage>
        <taxon>Bacteria</taxon>
        <taxon>Candidatus Aerophobota</taxon>
    </lineage>
</organism>
<dbReference type="Pfam" id="PF07992">
    <property type="entry name" value="Pyr_redox_2"/>
    <property type="match status" value="1"/>
</dbReference>
<dbReference type="Pfam" id="PF14691">
    <property type="entry name" value="Fer4_20"/>
    <property type="match status" value="1"/>
</dbReference>
<gene>
    <name evidence="5" type="ORF">DRI96_01305</name>
</gene>
<protein>
    <submittedName>
        <fullName evidence="5">Oxidoreductase</fullName>
    </submittedName>
</protein>
<reference evidence="5 6" key="1">
    <citation type="submission" date="2018-06" db="EMBL/GenBank/DDBJ databases">
        <title>Extensive metabolic versatility and redundancy in microbially diverse, dynamic hydrothermal sediments.</title>
        <authorList>
            <person name="Dombrowski N."/>
            <person name="Teske A."/>
            <person name="Baker B.J."/>
        </authorList>
    </citation>
    <scope>NUCLEOTIDE SEQUENCE [LARGE SCALE GENOMIC DNA]</scope>
    <source>
        <strain evidence="5">B19_G9</strain>
    </source>
</reference>
<sequence>MKEKSEVKKGSVLKPFKAIKYLFEKPGTLRYPFEQKEPSPRYRGFHLNDWDKCTGCGNCADICPNQAITMVEIPEIKPKTGEKNERPKIDYGRCCFCGLCVDICPPGSLRLSRDYLHIHFDPSTFTLLAKDEKTDKEHFLPEEKYSIFQASLAHRKADNEGFVSDLKYSLFEPERVPMPEVPPEKRVLSFMEQVLGYSREEAKKEALRCLECKLCEDACPAHLKISEYIKAIYEDKPDESLRKIFEDNPIPAICGRICMAHCEKACSLGKRGEPVAIRWLKRYASDMVEDYKKALGVKPAKSTGKKVAVIGAGPGGLSVAYFLRLKGHEITVFDSLPGGGGMMRIGPPLYRLPIESIDKDVNYIASLGVKFKFNTTVGKDVLFEDIYKNYDAIYLGIGTTVSRSTRVKNSDKAYPALLFLKENKIGKGVKVGREVIVIGGGNVAMDVAREALRLQHIQYPGEKVVTKTVSLEDWDIMPATKEEIEDAKAEGVQFNPGWGPKEIKVEDGKVKGLLCMKVKSVFDEQGRFNPTFYEDKEMFLEGDMVIEAIGQAPDFSFIPKELFDKLEFTPRRKVKVDENGKTSLPKVFAGGDIVNLNLDAVTAIADAKRAAEGIDLYLKGKLK</sequence>
<dbReference type="AlphaFoldDB" id="A0A662DJ56"/>
<dbReference type="SUPFAM" id="SSF46548">
    <property type="entry name" value="alpha-helical ferredoxin"/>
    <property type="match status" value="1"/>
</dbReference>
<dbReference type="PROSITE" id="PS51379">
    <property type="entry name" value="4FE4S_FER_2"/>
    <property type="match status" value="3"/>
</dbReference>
<dbReference type="GO" id="GO:0051536">
    <property type="term" value="F:iron-sulfur cluster binding"/>
    <property type="evidence" value="ECO:0007669"/>
    <property type="project" value="UniProtKB-KW"/>
</dbReference>
<evidence type="ECO:0000313" key="5">
    <source>
        <dbReference type="EMBL" id="RLE14537.1"/>
    </source>
</evidence>
<proteinExistence type="predicted"/>
<accession>A0A662DJ56</accession>
<dbReference type="InterPro" id="IPR017896">
    <property type="entry name" value="4Fe4S_Fe-S-bd"/>
</dbReference>
<dbReference type="InterPro" id="IPR036188">
    <property type="entry name" value="FAD/NAD-bd_sf"/>
</dbReference>
<dbReference type="Gene3D" id="3.50.50.60">
    <property type="entry name" value="FAD/NAD(P)-binding domain"/>
    <property type="match status" value="2"/>
</dbReference>
<dbReference type="Gene3D" id="3.30.70.20">
    <property type="match status" value="1"/>
</dbReference>
<comment type="caution">
    <text evidence="5">The sequence shown here is derived from an EMBL/GenBank/DDBJ whole genome shotgun (WGS) entry which is preliminary data.</text>
</comment>
<dbReference type="InterPro" id="IPR009051">
    <property type="entry name" value="Helical_ferredxn"/>
</dbReference>
<dbReference type="PANTHER" id="PTHR42783">
    <property type="entry name" value="GLUTAMATE SYNTHASE [NADPH] SMALL CHAIN"/>
    <property type="match status" value="1"/>
</dbReference>
<dbReference type="PROSITE" id="PS00198">
    <property type="entry name" value="4FE4S_FER_1"/>
    <property type="match status" value="3"/>
</dbReference>
<dbReference type="InterPro" id="IPR017900">
    <property type="entry name" value="4Fe4S_Fe_S_CS"/>
</dbReference>
<dbReference type="Pfam" id="PF12838">
    <property type="entry name" value="Fer4_7"/>
    <property type="match status" value="1"/>
</dbReference>
<feature type="domain" description="4Fe-4S ferredoxin-type" evidence="4">
    <location>
        <begin position="200"/>
        <end position="228"/>
    </location>
</feature>
<keyword evidence="1" id="KW-0479">Metal-binding</keyword>
<dbReference type="InterPro" id="IPR023753">
    <property type="entry name" value="FAD/NAD-binding_dom"/>
</dbReference>
<dbReference type="PANTHER" id="PTHR42783:SF3">
    <property type="entry name" value="GLUTAMATE SYNTHASE [NADPH] SMALL CHAIN-RELATED"/>
    <property type="match status" value="1"/>
</dbReference>
<dbReference type="SUPFAM" id="SSF51971">
    <property type="entry name" value="Nucleotide-binding domain"/>
    <property type="match status" value="1"/>
</dbReference>
<dbReference type="GO" id="GO:0046872">
    <property type="term" value="F:metal ion binding"/>
    <property type="evidence" value="ECO:0007669"/>
    <property type="project" value="UniProtKB-KW"/>
</dbReference>
<dbReference type="InterPro" id="IPR028261">
    <property type="entry name" value="DPD_II"/>
</dbReference>
<dbReference type="PRINTS" id="PR00368">
    <property type="entry name" value="FADPNR"/>
</dbReference>
<feature type="domain" description="4Fe-4S ferredoxin-type" evidence="4">
    <location>
        <begin position="43"/>
        <end position="73"/>
    </location>
</feature>
<feature type="domain" description="4Fe-4S ferredoxin-type" evidence="4">
    <location>
        <begin position="85"/>
        <end position="114"/>
    </location>
</feature>
<dbReference type="SUPFAM" id="SSF54862">
    <property type="entry name" value="4Fe-4S ferredoxins"/>
    <property type="match status" value="1"/>
</dbReference>
<evidence type="ECO:0000313" key="6">
    <source>
        <dbReference type="Proteomes" id="UP000267654"/>
    </source>
</evidence>
<evidence type="ECO:0000256" key="1">
    <source>
        <dbReference type="ARBA" id="ARBA00022723"/>
    </source>
</evidence>
<evidence type="ECO:0000256" key="3">
    <source>
        <dbReference type="ARBA" id="ARBA00023014"/>
    </source>
</evidence>
<name>A0A662DJ56_UNCAE</name>